<dbReference type="SUPFAM" id="SSF51735">
    <property type="entry name" value="NAD(P)-binding Rossmann-fold domains"/>
    <property type="match status" value="1"/>
</dbReference>
<dbReference type="Proteomes" id="UP000289775">
    <property type="component" value="Unassembled WGS sequence"/>
</dbReference>
<dbReference type="RefSeq" id="WP_129749424.1">
    <property type="nucleotide sequence ID" value="NZ_JUIW01000001.1"/>
</dbReference>
<dbReference type="Pfam" id="PF00106">
    <property type="entry name" value="adh_short"/>
    <property type="match status" value="1"/>
</dbReference>
<reference evidence="4 5" key="1">
    <citation type="submission" date="2014-12" db="EMBL/GenBank/DDBJ databases">
        <title>Genome sequence of Flavobacterium beibuense RSKm HC5.</title>
        <authorList>
            <person name="Kim J.F."/>
            <person name="Song J.Y."/>
            <person name="Kwak M.-J."/>
            <person name="Lee S.-W."/>
        </authorList>
    </citation>
    <scope>NUCLEOTIDE SEQUENCE [LARGE SCALE GENOMIC DNA]</scope>
    <source>
        <strain evidence="4 5">RSKm HC5</strain>
    </source>
</reference>
<accession>A0A444WIV2</accession>
<dbReference type="InterPro" id="IPR020904">
    <property type="entry name" value="Sc_DH/Rdtase_CS"/>
</dbReference>
<evidence type="ECO:0000256" key="3">
    <source>
        <dbReference type="RuleBase" id="RU000363"/>
    </source>
</evidence>
<organism evidence="4 5">
    <name type="scientific">Flavobacterium beibuense</name>
    <dbReference type="NCBI Taxonomy" id="657326"/>
    <lineage>
        <taxon>Bacteria</taxon>
        <taxon>Pseudomonadati</taxon>
        <taxon>Bacteroidota</taxon>
        <taxon>Flavobacteriia</taxon>
        <taxon>Flavobacteriales</taxon>
        <taxon>Flavobacteriaceae</taxon>
        <taxon>Flavobacterium</taxon>
    </lineage>
</organism>
<comment type="caution">
    <text evidence="4">The sequence shown here is derived from an EMBL/GenBank/DDBJ whole genome shotgun (WGS) entry which is preliminary data.</text>
</comment>
<dbReference type="EMBL" id="JUIW01000001">
    <property type="protein sequence ID" value="RYJ45654.1"/>
    <property type="molecule type" value="Genomic_DNA"/>
</dbReference>
<dbReference type="InterPro" id="IPR036291">
    <property type="entry name" value="NAD(P)-bd_dom_sf"/>
</dbReference>
<sequence>MDTKKVWFITGASKGLGLEFVKQLLEKGNYVAATSRSITQLETAAGKHDNFLPLEVNLSSEESVEKAIKATIEKFGHIDNVVNNAGYGLLGSLEELTDAEARQNFEVNVFGTLNIIRKVMPYLRKQQSGHIFNISSIGGFVGNFPGFGIYCATKFAMAGFTEALAAEAKAFNVNVTLVLPGYFRTNFLNSDSLAVTQNPMEEYKSTRDSQAMHQNTINGNQQGDPVKGVAAMIKASETENPPLYLFLGSDSVTMAQAKIEQLSQEIKEWDSLSRSTDF</sequence>
<name>A0A444WIV2_9FLAO</name>
<proteinExistence type="inferred from homology"/>
<dbReference type="AlphaFoldDB" id="A0A444WIV2"/>
<dbReference type="CDD" id="cd05374">
    <property type="entry name" value="17beta-HSD-like_SDR_c"/>
    <property type="match status" value="1"/>
</dbReference>
<evidence type="ECO:0000313" key="5">
    <source>
        <dbReference type="Proteomes" id="UP000289775"/>
    </source>
</evidence>
<keyword evidence="5" id="KW-1185">Reference proteome</keyword>
<evidence type="ECO:0000313" key="4">
    <source>
        <dbReference type="EMBL" id="RYJ45654.1"/>
    </source>
</evidence>
<dbReference type="GO" id="GO:0016491">
    <property type="term" value="F:oxidoreductase activity"/>
    <property type="evidence" value="ECO:0007669"/>
    <property type="project" value="UniProtKB-KW"/>
</dbReference>
<dbReference type="PANTHER" id="PTHR43976:SF16">
    <property type="entry name" value="SHORT-CHAIN DEHYDROGENASE_REDUCTASE FAMILY PROTEIN"/>
    <property type="match status" value="1"/>
</dbReference>
<evidence type="ECO:0000256" key="2">
    <source>
        <dbReference type="ARBA" id="ARBA00023002"/>
    </source>
</evidence>
<protein>
    <submittedName>
        <fullName evidence="4">Short-chain dehydrogenase/reductase SDR</fullName>
    </submittedName>
</protein>
<evidence type="ECO:0000256" key="1">
    <source>
        <dbReference type="ARBA" id="ARBA00006484"/>
    </source>
</evidence>
<dbReference type="PRINTS" id="PR00080">
    <property type="entry name" value="SDRFAMILY"/>
</dbReference>
<dbReference type="InterPro" id="IPR002347">
    <property type="entry name" value="SDR_fam"/>
</dbReference>
<dbReference type="PROSITE" id="PS00061">
    <property type="entry name" value="ADH_SHORT"/>
    <property type="match status" value="1"/>
</dbReference>
<keyword evidence="2" id="KW-0560">Oxidoreductase</keyword>
<dbReference type="InterPro" id="IPR051911">
    <property type="entry name" value="SDR_oxidoreductase"/>
</dbReference>
<dbReference type="PANTHER" id="PTHR43976">
    <property type="entry name" value="SHORT CHAIN DEHYDROGENASE"/>
    <property type="match status" value="1"/>
</dbReference>
<dbReference type="OrthoDB" id="1235794at2"/>
<comment type="similarity">
    <text evidence="1 3">Belongs to the short-chain dehydrogenases/reductases (SDR) family.</text>
</comment>
<dbReference type="PRINTS" id="PR00081">
    <property type="entry name" value="GDHRDH"/>
</dbReference>
<gene>
    <name evidence="4" type="ORF">NU09_0246</name>
</gene>
<dbReference type="Gene3D" id="3.40.50.720">
    <property type="entry name" value="NAD(P)-binding Rossmann-like Domain"/>
    <property type="match status" value="1"/>
</dbReference>